<comment type="caution">
    <text evidence="1">The sequence shown here is derived from an EMBL/GenBank/DDBJ whole genome shotgun (WGS) entry which is preliminary data.</text>
</comment>
<reference evidence="1 2" key="2">
    <citation type="journal article" date="2022" name="Mol. Ecol. Resour.">
        <title>The genomes of chicory, endive, great burdock and yacon provide insights into Asteraceae paleo-polyploidization history and plant inulin production.</title>
        <authorList>
            <person name="Fan W."/>
            <person name="Wang S."/>
            <person name="Wang H."/>
            <person name="Wang A."/>
            <person name="Jiang F."/>
            <person name="Liu H."/>
            <person name="Zhao H."/>
            <person name="Xu D."/>
            <person name="Zhang Y."/>
        </authorList>
    </citation>
    <scope>NUCLEOTIDE SEQUENCE [LARGE SCALE GENOMIC DNA]</scope>
    <source>
        <strain evidence="2">cv. Niubang</strain>
    </source>
</reference>
<accession>A0ACB9FMM4</accession>
<gene>
    <name evidence="1" type="ORF">L6452_03700</name>
</gene>
<protein>
    <submittedName>
        <fullName evidence="1">Uncharacterized protein</fullName>
    </submittedName>
</protein>
<sequence length="1224" mass="138028">MEVDYPPSQDLPSFSQNPPSFSKLPSYSLECTDSDSGEYGSVYSMDLCDSRKFGVFVSAKQNKPQLEEDQDSNDFVKPVDNMFKSLNFGEASSSSSSSMKPTFLDKGKSIAIDFPTKIKGILGAIPSILPTRLKSTTLPTILKTLKVKSKGKAKEPSQKSKKVIGHHQTWYLDSGCSRHMTHNNSIPINYVTEKGPPITFGDNSRGSTKGYGTLSNGFITFKKVSYVEGLMPNLLNISQLFDLGYSMIFREHDCLITDRHFHTVLSGFRKDNVYVINMSYKSAEGESICFISEDSEKKNWIWHKRLSHIKFKTLNALSNKELVVGLPKISFTKENLCAAYAAHGSIWACQHSKPRWKKKSEVINGQHVRSVRSDNDTEFRNSTLDVFFNDKGISQNFAAGRTPQQNGVVERKNKTLCEVARSMLSESNLPTYFWAEAFNTTCFTQNRSIIVKRHNKTSYEVFYGRKSNISFLHVFGCVCFILNDREHLGKFYPKADERIFMGFSLTSKAYRVYNFRRKCIDESIHVKFDDQKSSSLSCDDNELYQWITYYVGEDYHYQNSTGSPSVKTRRGIGNICFYVNFLSIIEPKNVEEALADPCWITAILEAIRIFLAHAAHKNFRVFQMDVKSAFLIGELVEKVYVKQPPGFEDPTHPDYVFKLDKALYGLKQAPHAWYDTLSDFLLSNRYTRGELTFFLGHQIKRTSEGNFINQSKYIRDLLKKFQFENCSPMKTPKAPPLKIHADPAGKPVDITIYRGMIGSLLYLIASRPDIMYVTCLCARYQSNHKESHLTAVKCIFRYLKGTMNMGLWYSKDSGFDPIGYSDSDFAGSKVDRKSITGSCQLLGGILVSWSSKKQHSVSTSTAEVEYVAAGSCCAQILWMKNQLQDYDKFYSQVPILCDNSSAITIANNPMLHSRSMHIDIRYHFIRDHISKGDIELHFIPTDFRLADLFTKPMNETRFNFIVGSLGKHINCRHFSKPLSPTEPFLHSVSAFILSDAENPDLSFGVEDVRTILELPEYKPYAPFPTNREHEEVVVAMNYTHDGNGKGTGLSSARIWEAFGTSFSSHLIYCISHKTSGWDQSSAFVTHLAHALMFMCQIDFAQVIFDSILTVFSPLRTPIVALPIFLSLIINHKLVGPLAADAAFPEPTILYDLLPNHLGKQVLHKALKATDNPLTTCMISFISSPNPVWGVPIDIGAESPQHSQGHPKSVAPLPPSSSRAKSVAM</sequence>
<reference evidence="2" key="1">
    <citation type="journal article" date="2022" name="Mol. Ecol. Resour.">
        <title>The genomes of chicory, endive, great burdock and yacon provide insights into Asteraceae palaeo-polyploidization history and plant inulin production.</title>
        <authorList>
            <person name="Fan W."/>
            <person name="Wang S."/>
            <person name="Wang H."/>
            <person name="Wang A."/>
            <person name="Jiang F."/>
            <person name="Liu H."/>
            <person name="Zhao H."/>
            <person name="Xu D."/>
            <person name="Zhang Y."/>
        </authorList>
    </citation>
    <scope>NUCLEOTIDE SEQUENCE [LARGE SCALE GENOMIC DNA]</scope>
    <source>
        <strain evidence="2">cv. Niubang</strain>
    </source>
</reference>
<name>A0ACB9FMM4_ARCLA</name>
<evidence type="ECO:0000313" key="1">
    <source>
        <dbReference type="EMBL" id="KAI3772514.1"/>
    </source>
</evidence>
<keyword evidence="2" id="KW-1185">Reference proteome</keyword>
<evidence type="ECO:0000313" key="2">
    <source>
        <dbReference type="Proteomes" id="UP001055879"/>
    </source>
</evidence>
<dbReference type="Proteomes" id="UP001055879">
    <property type="component" value="Linkage Group LG01"/>
</dbReference>
<organism evidence="1 2">
    <name type="scientific">Arctium lappa</name>
    <name type="common">Greater burdock</name>
    <name type="synonym">Lappa major</name>
    <dbReference type="NCBI Taxonomy" id="4217"/>
    <lineage>
        <taxon>Eukaryota</taxon>
        <taxon>Viridiplantae</taxon>
        <taxon>Streptophyta</taxon>
        <taxon>Embryophyta</taxon>
        <taxon>Tracheophyta</taxon>
        <taxon>Spermatophyta</taxon>
        <taxon>Magnoliopsida</taxon>
        <taxon>eudicotyledons</taxon>
        <taxon>Gunneridae</taxon>
        <taxon>Pentapetalae</taxon>
        <taxon>asterids</taxon>
        <taxon>campanulids</taxon>
        <taxon>Asterales</taxon>
        <taxon>Asteraceae</taxon>
        <taxon>Carduoideae</taxon>
        <taxon>Cardueae</taxon>
        <taxon>Arctiinae</taxon>
        <taxon>Arctium</taxon>
    </lineage>
</organism>
<dbReference type="EMBL" id="CM042047">
    <property type="protein sequence ID" value="KAI3772514.1"/>
    <property type="molecule type" value="Genomic_DNA"/>
</dbReference>
<proteinExistence type="predicted"/>